<keyword evidence="1" id="KW-1133">Transmembrane helix</keyword>
<organism evidence="2 3">
    <name type="scientific">Cichlidogyrus casuarinus</name>
    <dbReference type="NCBI Taxonomy" id="1844966"/>
    <lineage>
        <taxon>Eukaryota</taxon>
        <taxon>Metazoa</taxon>
        <taxon>Spiralia</taxon>
        <taxon>Lophotrochozoa</taxon>
        <taxon>Platyhelminthes</taxon>
        <taxon>Monogenea</taxon>
        <taxon>Monopisthocotylea</taxon>
        <taxon>Dactylogyridea</taxon>
        <taxon>Ancyrocephalidae</taxon>
        <taxon>Cichlidogyrus</taxon>
    </lineage>
</organism>
<protein>
    <submittedName>
        <fullName evidence="2">Uncharacterized protein</fullName>
    </submittedName>
</protein>
<accession>A0ABD2Q6E6</accession>
<comment type="caution">
    <text evidence="2">The sequence shown here is derived from an EMBL/GenBank/DDBJ whole genome shotgun (WGS) entry which is preliminary data.</text>
</comment>
<dbReference type="EMBL" id="JBJKFK010000816">
    <property type="protein sequence ID" value="KAL3315144.1"/>
    <property type="molecule type" value="Genomic_DNA"/>
</dbReference>
<name>A0ABD2Q6E6_9PLAT</name>
<keyword evidence="1" id="KW-0472">Membrane</keyword>
<sequence length="228" mass="25078">MAQYFVLTFIGALLLGLIIPSVILVLIIVICRRRHRRSNPGYANSKLFNTNLWYYIGGNDNMFEDGGNGRNRSSVAGRGNGGGFLSSTTDDFMDLPDVVVPGGRLMQQNNMGTMRQNSATMGRPLKQDTMIPAGMMSSSSYDQNILGTLTMGRNQQQQQQMMQAQGINPLFLTMAGQQNPNVTGISQNMPFSTVSQPGIQCEFLIYFLPPISIMSLHPSSELFIALQP</sequence>
<dbReference type="Proteomes" id="UP001626550">
    <property type="component" value="Unassembled WGS sequence"/>
</dbReference>
<keyword evidence="3" id="KW-1185">Reference proteome</keyword>
<evidence type="ECO:0000256" key="1">
    <source>
        <dbReference type="SAM" id="Phobius"/>
    </source>
</evidence>
<feature type="transmembrane region" description="Helical" evidence="1">
    <location>
        <begin position="6"/>
        <end position="30"/>
    </location>
</feature>
<reference evidence="2 3" key="1">
    <citation type="submission" date="2024-11" db="EMBL/GenBank/DDBJ databases">
        <title>Adaptive evolution of stress response genes in parasites aligns with host niche diversity.</title>
        <authorList>
            <person name="Hahn C."/>
            <person name="Resl P."/>
        </authorList>
    </citation>
    <scope>NUCLEOTIDE SEQUENCE [LARGE SCALE GENOMIC DNA]</scope>
    <source>
        <strain evidence="2">EGGRZ-B1_66</strain>
        <tissue evidence="2">Body</tissue>
    </source>
</reference>
<dbReference type="AlphaFoldDB" id="A0ABD2Q6E6"/>
<evidence type="ECO:0000313" key="3">
    <source>
        <dbReference type="Proteomes" id="UP001626550"/>
    </source>
</evidence>
<gene>
    <name evidence="2" type="ORF">Ciccas_006229</name>
</gene>
<proteinExistence type="predicted"/>
<evidence type="ECO:0000313" key="2">
    <source>
        <dbReference type="EMBL" id="KAL3315144.1"/>
    </source>
</evidence>
<keyword evidence="1" id="KW-0812">Transmembrane</keyword>